<dbReference type="GO" id="GO:0000976">
    <property type="term" value="F:transcription cis-regulatory region binding"/>
    <property type="evidence" value="ECO:0007669"/>
    <property type="project" value="TreeGrafter"/>
</dbReference>
<dbReference type="InterPro" id="IPR046335">
    <property type="entry name" value="LacI/GalR-like_sensor"/>
</dbReference>
<dbReference type="InterPro" id="IPR010982">
    <property type="entry name" value="Lambda_DNA-bd_dom_sf"/>
</dbReference>
<proteinExistence type="predicted"/>
<evidence type="ECO:0000256" key="1">
    <source>
        <dbReference type="ARBA" id="ARBA00023015"/>
    </source>
</evidence>
<dbReference type="PANTHER" id="PTHR30146:SF109">
    <property type="entry name" value="HTH-TYPE TRANSCRIPTIONAL REGULATOR GALS"/>
    <property type="match status" value="1"/>
</dbReference>
<evidence type="ECO:0000256" key="3">
    <source>
        <dbReference type="ARBA" id="ARBA00023163"/>
    </source>
</evidence>
<dbReference type="PANTHER" id="PTHR30146">
    <property type="entry name" value="LACI-RELATED TRANSCRIPTIONAL REPRESSOR"/>
    <property type="match status" value="1"/>
</dbReference>
<name>A0AAE3HI76_9FIRM</name>
<dbReference type="InterPro" id="IPR028082">
    <property type="entry name" value="Peripla_BP_I"/>
</dbReference>
<dbReference type="CDD" id="cd01544">
    <property type="entry name" value="PBP1_GalR"/>
    <property type="match status" value="1"/>
</dbReference>
<keyword evidence="3" id="KW-0804">Transcription</keyword>
<reference evidence="5" key="1">
    <citation type="submission" date="2022-07" db="EMBL/GenBank/DDBJ databases">
        <title>Enhanced cultured diversity of the mouse gut microbiota enables custom-made synthetic communities.</title>
        <authorList>
            <person name="Afrizal A."/>
        </authorList>
    </citation>
    <scope>NUCLEOTIDE SEQUENCE</scope>
    <source>
        <strain evidence="5">DSM 28593</strain>
    </source>
</reference>
<dbReference type="CDD" id="cd01392">
    <property type="entry name" value="HTH_LacI"/>
    <property type="match status" value="1"/>
</dbReference>
<keyword evidence="2" id="KW-0238">DNA-binding</keyword>
<dbReference type="RefSeq" id="WP_257531739.1">
    <property type="nucleotide sequence ID" value="NZ_JANKAS010000009.1"/>
</dbReference>
<dbReference type="GO" id="GO:0003700">
    <property type="term" value="F:DNA-binding transcription factor activity"/>
    <property type="evidence" value="ECO:0007669"/>
    <property type="project" value="TreeGrafter"/>
</dbReference>
<dbReference type="AlphaFoldDB" id="A0AAE3HI76"/>
<dbReference type="Gene3D" id="1.10.260.40">
    <property type="entry name" value="lambda repressor-like DNA-binding domains"/>
    <property type="match status" value="1"/>
</dbReference>
<dbReference type="SUPFAM" id="SSF53822">
    <property type="entry name" value="Periplasmic binding protein-like I"/>
    <property type="match status" value="1"/>
</dbReference>
<dbReference type="EMBL" id="JANKAS010000009">
    <property type="protein sequence ID" value="MCR1899404.1"/>
    <property type="molecule type" value="Genomic_DNA"/>
</dbReference>
<dbReference type="Pfam" id="PF00356">
    <property type="entry name" value="LacI"/>
    <property type="match status" value="1"/>
</dbReference>
<gene>
    <name evidence="5" type="ORF">NSA47_10455</name>
</gene>
<dbReference type="Pfam" id="PF13377">
    <property type="entry name" value="Peripla_BP_3"/>
    <property type="match status" value="1"/>
</dbReference>
<dbReference type="SUPFAM" id="SSF47413">
    <property type="entry name" value="lambda repressor-like DNA-binding domains"/>
    <property type="match status" value="1"/>
</dbReference>
<evidence type="ECO:0000313" key="6">
    <source>
        <dbReference type="Proteomes" id="UP001205748"/>
    </source>
</evidence>
<comment type="caution">
    <text evidence="5">The sequence shown here is derived from an EMBL/GenBank/DDBJ whole genome shotgun (WGS) entry which is preliminary data.</text>
</comment>
<dbReference type="PROSITE" id="PS50932">
    <property type="entry name" value="HTH_LACI_2"/>
    <property type="match status" value="1"/>
</dbReference>
<organism evidence="5 6">
    <name type="scientific">Irregularibacter muris</name>
    <dbReference type="NCBI Taxonomy" id="1796619"/>
    <lineage>
        <taxon>Bacteria</taxon>
        <taxon>Bacillati</taxon>
        <taxon>Bacillota</taxon>
        <taxon>Clostridia</taxon>
        <taxon>Eubacteriales</taxon>
        <taxon>Eubacteriaceae</taxon>
        <taxon>Irregularibacter</taxon>
    </lineage>
</organism>
<protein>
    <submittedName>
        <fullName evidence="5">LacI family transcriptional regulator</fullName>
    </submittedName>
</protein>
<dbReference type="SMART" id="SM00354">
    <property type="entry name" value="HTH_LACI"/>
    <property type="match status" value="1"/>
</dbReference>
<accession>A0AAE3HI76</accession>
<dbReference type="InterPro" id="IPR000843">
    <property type="entry name" value="HTH_LacI"/>
</dbReference>
<evidence type="ECO:0000313" key="5">
    <source>
        <dbReference type="EMBL" id="MCR1899404.1"/>
    </source>
</evidence>
<keyword evidence="1" id="KW-0805">Transcription regulation</keyword>
<feature type="domain" description="HTH lacI-type" evidence="4">
    <location>
        <begin position="2"/>
        <end position="58"/>
    </location>
</feature>
<keyword evidence="6" id="KW-1185">Reference proteome</keyword>
<sequence length="345" mass="39034">MTTLKDIAKEVGVSVSTVSRVLNMKYSNAASKETQDRIWEVVRKTNYKPNIYARCLKKGADLDMPSKGPKSIYCIYARSSAPTENPFFSEVAHSIEYECYQNNCFVKYLFLGYDLSNPQISKQISDIKADGIVIIGRYDEKLLESFLKNHKHVVYTGLNKIDTKYDQIICDGYEAACMAVDYLYGLGHRKIAYIGEEENETRFLGYKDSLHRLGLSYNKEIVTNIRQSFDGGYMGAKKLINRSNNFSAVFCANDITATGALRAFKECALKIPEDISIISVDDIEMSQYTSPMLTTVHIPTDELGKVATRILFERIANGPHLPLKIMLPFHLIKRESCGKPSDKFK</sequence>
<dbReference type="Proteomes" id="UP001205748">
    <property type="component" value="Unassembled WGS sequence"/>
</dbReference>
<dbReference type="PRINTS" id="PR00036">
    <property type="entry name" value="HTHLACI"/>
</dbReference>
<evidence type="ECO:0000259" key="4">
    <source>
        <dbReference type="PROSITE" id="PS50932"/>
    </source>
</evidence>
<dbReference type="Gene3D" id="3.40.50.2300">
    <property type="match status" value="2"/>
</dbReference>
<evidence type="ECO:0000256" key="2">
    <source>
        <dbReference type="ARBA" id="ARBA00023125"/>
    </source>
</evidence>
<dbReference type="PROSITE" id="PS00356">
    <property type="entry name" value="HTH_LACI_1"/>
    <property type="match status" value="1"/>
</dbReference>